<proteinExistence type="inferred from homology"/>
<dbReference type="Proteomes" id="UP000035067">
    <property type="component" value="Unassembled WGS sequence"/>
</dbReference>
<dbReference type="CDD" id="cd07187">
    <property type="entry name" value="YvcK_like"/>
    <property type="match status" value="1"/>
</dbReference>
<feature type="transmembrane region" description="Helical" evidence="3">
    <location>
        <begin position="61"/>
        <end position="81"/>
    </location>
</feature>
<sequence length="459" mass="49899">MDRSCKALRWLSPGLLVKRWMLTSALGLLLLALGSAIWANLKPVYWILETIERTLAGITQVFPYQLTGPLVLLSGLVLIFLGQSRTVGSIQQALAPNQDRPLVDALLAQRRLNRGPSIVAIGGGTGLATMLSGLKRYSSSITAIVTMTDDGGSSGRLRRDLGIQPPGDIRNCLTALAKEEQLLTQLFRYRFASGKGLEGHSLGNLFLSALTTITGNLESAVAASSRVLNIQGQVVPATNADVQLWAQLEDGRLIEGESRISGAGGRIHRVGCRPAAPPALPRALEAIRQADLILLGPGSLYTSLLPNLLVPQLVKEISRSPAAKLYICNLMTQPGETDGLDVWDHVAAIGQHLGRQGVTPWLFPDVLAHSGHLDRPLVERYRSAGSEPVTCPVDKLRAKGLRPHLAMMHARVESLNEDSASKSLRHDPVRLARAVMRFYRRHQRRQQRGESSAQQPLHP</sequence>
<comment type="function">
    <text evidence="2">Required for morphogenesis under gluconeogenic growth conditions.</text>
</comment>
<organism evidence="4 5">
    <name type="scientific">Candidatus Synechococcus spongiarum SP3</name>
    <dbReference type="NCBI Taxonomy" id="1604020"/>
    <lineage>
        <taxon>Bacteria</taxon>
        <taxon>Bacillati</taxon>
        <taxon>Cyanobacteriota</taxon>
        <taxon>Cyanophyceae</taxon>
        <taxon>Synechococcales</taxon>
        <taxon>Synechococcaceae</taxon>
        <taxon>Synechococcus</taxon>
    </lineage>
</organism>
<keyword evidence="3" id="KW-1133">Transmembrane helix</keyword>
<keyword evidence="1 2" id="KW-0963">Cytoplasm</keyword>
<dbReference type="GO" id="GO:0005737">
    <property type="term" value="C:cytoplasm"/>
    <property type="evidence" value="ECO:0007669"/>
    <property type="project" value="UniProtKB-SubCell"/>
</dbReference>
<dbReference type="GO" id="GO:0043743">
    <property type="term" value="F:LPPG:FO 2-phospho-L-lactate transferase activity"/>
    <property type="evidence" value="ECO:0007669"/>
    <property type="project" value="InterPro"/>
</dbReference>
<comment type="caution">
    <text evidence="4">The sequence shown here is derived from an EMBL/GenBank/DDBJ whole genome shotgun (WGS) entry which is preliminary data.</text>
</comment>
<dbReference type="Pfam" id="PF01933">
    <property type="entry name" value="CofD"/>
    <property type="match status" value="1"/>
</dbReference>
<dbReference type="PANTHER" id="PTHR30135">
    <property type="entry name" value="UNCHARACTERIZED PROTEIN YVCK-RELATED"/>
    <property type="match status" value="1"/>
</dbReference>
<dbReference type="PANTHER" id="PTHR30135:SF3">
    <property type="entry name" value="GLUCONEOGENESIS FACTOR-RELATED"/>
    <property type="match status" value="1"/>
</dbReference>
<dbReference type="HAMAP" id="MF_00973">
    <property type="entry name" value="Gluconeogen_factor"/>
    <property type="match status" value="1"/>
</dbReference>
<evidence type="ECO:0000256" key="3">
    <source>
        <dbReference type="SAM" id="Phobius"/>
    </source>
</evidence>
<reference evidence="4 5" key="1">
    <citation type="submission" date="2015-01" db="EMBL/GenBank/DDBJ databases">
        <title>Lifestyle Evolution in Cyanobacterial Symbionts of Sponges.</title>
        <authorList>
            <person name="Burgsdorf I."/>
            <person name="Slaby B.M."/>
            <person name="Handley K.M."/>
            <person name="Haber M."/>
            <person name="Blom J."/>
            <person name="Marshall C.W."/>
            <person name="Gilbert J.A."/>
            <person name="Hentschel U."/>
            <person name="Steindler L."/>
        </authorList>
    </citation>
    <scope>NUCLEOTIDE SEQUENCE [LARGE SCALE GENOMIC DNA]</scope>
    <source>
        <strain evidence="4">SP3</strain>
    </source>
</reference>
<dbReference type="NCBIfam" id="TIGR01826">
    <property type="entry name" value="CofD_related"/>
    <property type="match status" value="1"/>
</dbReference>
<dbReference type="GO" id="GO:0008360">
    <property type="term" value="P:regulation of cell shape"/>
    <property type="evidence" value="ECO:0007669"/>
    <property type="project" value="UniProtKB-UniRule"/>
</dbReference>
<keyword evidence="3" id="KW-0472">Membrane</keyword>
<dbReference type="InterPro" id="IPR010119">
    <property type="entry name" value="Gluconeogen_factor"/>
</dbReference>
<dbReference type="InterPro" id="IPR038136">
    <property type="entry name" value="CofD-like_dom_sf"/>
</dbReference>
<name>A0A0G2HMT0_9SYNE</name>
<evidence type="ECO:0000313" key="5">
    <source>
        <dbReference type="Proteomes" id="UP000035067"/>
    </source>
</evidence>
<evidence type="ECO:0000313" key="4">
    <source>
        <dbReference type="EMBL" id="KKZ12661.1"/>
    </source>
</evidence>
<dbReference type="PATRIC" id="fig|1604020.3.peg.2526"/>
<protein>
    <recommendedName>
        <fullName evidence="2">Putative gluconeogenesis factor</fullName>
    </recommendedName>
</protein>
<dbReference type="EMBL" id="JXQG01000015">
    <property type="protein sequence ID" value="KKZ12661.1"/>
    <property type="molecule type" value="Genomic_DNA"/>
</dbReference>
<dbReference type="InterPro" id="IPR002882">
    <property type="entry name" value="CofD"/>
</dbReference>
<evidence type="ECO:0000256" key="2">
    <source>
        <dbReference type="HAMAP-Rule" id="MF_00973"/>
    </source>
</evidence>
<dbReference type="AlphaFoldDB" id="A0A0G2HMT0"/>
<accession>A0A0G2HMT0</accession>
<dbReference type="Gene3D" id="3.40.50.10680">
    <property type="entry name" value="CofD-like domains"/>
    <property type="match status" value="1"/>
</dbReference>
<comment type="similarity">
    <text evidence="2">Belongs to the gluconeogenesis factor family.</text>
</comment>
<gene>
    <name evidence="4" type="ORF">TE42_03720</name>
</gene>
<feature type="transmembrane region" description="Helical" evidence="3">
    <location>
        <begin position="20"/>
        <end position="41"/>
    </location>
</feature>
<comment type="subcellular location">
    <subcellularLocation>
        <location evidence="2">Cytoplasm</location>
    </subcellularLocation>
</comment>
<dbReference type="SUPFAM" id="SSF142338">
    <property type="entry name" value="CofD-like"/>
    <property type="match status" value="1"/>
</dbReference>
<keyword evidence="3" id="KW-0812">Transmembrane</keyword>
<evidence type="ECO:0000256" key="1">
    <source>
        <dbReference type="ARBA" id="ARBA00022490"/>
    </source>
</evidence>